<name>A0A3B0UVJ7_9ZZZZ</name>
<accession>A0A3B0UVJ7</accession>
<proteinExistence type="predicted"/>
<protein>
    <submittedName>
        <fullName evidence="1">Uncharacterized protein</fullName>
    </submittedName>
</protein>
<dbReference type="AlphaFoldDB" id="A0A3B0UVJ7"/>
<gene>
    <name evidence="1" type="ORF">MNBD_BACTEROID06-1114</name>
</gene>
<organism evidence="1">
    <name type="scientific">hydrothermal vent metagenome</name>
    <dbReference type="NCBI Taxonomy" id="652676"/>
    <lineage>
        <taxon>unclassified sequences</taxon>
        <taxon>metagenomes</taxon>
        <taxon>ecological metagenomes</taxon>
    </lineage>
</organism>
<reference evidence="1" key="1">
    <citation type="submission" date="2018-06" db="EMBL/GenBank/DDBJ databases">
        <authorList>
            <person name="Zhirakovskaya E."/>
        </authorList>
    </citation>
    <scope>NUCLEOTIDE SEQUENCE</scope>
</reference>
<evidence type="ECO:0000313" key="1">
    <source>
        <dbReference type="EMBL" id="VAW29387.1"/>
    </source>
</evidence>
<dbReference type="EMBL" id="UOES01000562">
    <property type="protein sequence ID" value="VAW29387.1"/>
    <property type="molecule type" value="Genomic_DNA"/>
</dbReference>
<sequence>MTKWLAILFILPFTVQAQEVILNLHNPQPVELKGGFGLFFPEQTNEYLVTQWSKGKLFYTNGTSKTYDSLNFNRYQNMMEVGVNNKVLTLMPLGLAGALIYNSNHSGSVLIVGKINAEAKFLVVNSVGKYLLASYLTTDRIEEVRGHKIDEIRFVPKKEADKIIKEAFVIFNNGSWEEFKISKSFLSKFFNIGKKELQGVATDAGISMSDKAGLVKLFELLNK</sequence>